<feature type="region of interest" description="Disordered" evidence="1">
    <location>
        <begin position="811"/>
        <end position="855"/>
    </location>
</feature>
<evidence type="ECO:0000313" key="4">
    <source>
        <dbReference type="Proteomes" id="UP001315860"/>
    </source>
</evidence>
<evidence type="ECO:0000313" key="3">
    <source>
        <dbReference type="EMBL" id="UUI69772.1"/>
    </source>
</evidence>
<feature type="domain" description="VWFA" evidence="2">
    <location>
        <begin position="51"/>
        <end position="165"/>
    </location>
</feature>
<dbReference type="EMBL" id="CP101990">
    <property type="protein sequence ID" value="UUI69772.1"/>
    <property type="molecule type" value="Genomic_DNA"/>
</dbReference>
<protein>
    <submittedName>
        <fullName evidence="3">VWA domain-containing protein</fullName>
    </submittedName>
</protein>
<name>A0ABY5KKT6_9ACTN</name>
<dbReference type="InterPro" id="IPR002035">
    <property type="entry name" value="VWF_A"/>
</dbReference>
<dbReference type="Pfam" id="PF13519">
    <property type="entry name" value="VWA_2"/>
    <property type="match status" value="1"/>
</dbReference>
<accession>A0ABY5KKT6</accession>
<feature type="compositionally biased region" description="Polar residues" evidence="1">
    <location>
        <begin position="834"/>
        <end position="847"/>
    </location>
</feature>
<evidence type="ECO:0000256" key="1">
    <source>
        <dbReference type="SAM" id="MobiDB-lite"/>
    </source>
</evidence>
<organism evidence="3 4">
    <name type="scientific">Aeromicrobium duanguangcaii</name>
    <dbReference type="NCBI Taxonomy" id="2968086"/>
    <lineage>
        <taxon>Bacteria</taxon>
        <taxon>Bacillati</taxon>
        <taxon>Actinomycetota</taxon>
        <taxon>Actinomycetes</taxon>
        <taxon>Propionibacteriales</taxon>
        <taxon>Nocardioidaceae</taxon>
        <taxon>Aeromicrobium</taxon>
    </lineage>
</organism>
<proteinExistence type="predicted"/>
<dbReference type="Gene3D" id="3.40.50.410">
    <property type="entry name" value="von Willebrand factor, type A domain"/>
    <property type="match status" value="1"/>
</dbReference>
<dbReference type="InterPro" id="IPR036465">
    <property type="entry name" value="vWFA_dom_sf"/>
</dbReference>
<evidence type="ECO:0000259" key="2">
    <source>
        <dbReference type="Pfam" id="PF13519"/>
    </source>
</evidence>
<dbReference type="SUPFAM" id="SSF53300">
    <property type="entry name" value="vWA-like"/>
    <property type="match status" value="1"/>
</dbReference>
<keyword evidence="4" id="KW-1185">Reference proteome</keyword>
<sequence length="855" mass="89289">MRLALAGRLVVAFGFLILTLATPVTRAEAASAKQPLQDFGACIAGGGKARVLLLLDTSASLKTSDPVATRVDAARHLTDRLGTFTKASGAALEVAVAGFAGDFKVSLPWTALDGAGKRDVATSVDKFRGRNTGWETDYWQALQGARTYLADGDADCKALVWLTDGMYDLDQRSTQQEKDDYGTTKPYAPDIRLTSAGSVERVERVGSRDLCRAGGVADAIRADGVTTVAIALQGQDQGDSNDFGLMSGVATRSKVDGGKCGDRDARGKGSFVLAEDVGDLFFAFDALSDPENLPKERTTPLCQGEVCPAGRHSFVTDRSISSVSVLGSADVKGFEAVFVTPAGERLTLAPGGSLKEERPGFELRASWSTDAVFSATLERGEAASWEGTWSVVFVDPAKTGRGKARTNIRLVSDLAPVWGQDDELVVGDESSLDVGLALGDGSRVEPKELQSNVSVGVLLDRGADGRSVLAEDLSAADLQKPVTVDLSKEGPGAGRLVLEMSLTTADPGGKGTELGPRTVSYPVTVQAPGEYPRVPGSIDFGRGDSVDAVDLPVRWKGGGCVWLASSQTDVLPSGVPGAALASTASDADTCAEDEIVLSLTPEEAGAGLLGGTVLLRALPADGPGDAIEIPVRFRYEMEPAPNETVRWGVFALVMALGLAIPVALLAAVKKHGAVLAGDGVAVAVLRGQVNESQSFLVGAAVPRHEHHVHVFADRQTSLIISDRLTLRVKFHPFALVTAPEVRADDAAYVTSQGHALPLAVRGNWVATLDPHAPGTGDVEVVLLMPISGQGIDAVLADARMKVPSAVAKLRGKHGHDAAPAAANSRANFDDEWGTPSSGATPNPTTASDVVDDDVW</sequence>
<dbReference type="RefSeq" id="WP_232416755.1">
    <property type="nucleotide sequence ID" value="NZ_CP101990.1"/>
</dbReference>
<gene>
    <name evidence="3" type="ORF">NP095_06675</name>
</gene>
<reference evidence="3 4" key="1">
    <citation type="submission" date="2022-07" db="EMBL/GenBank/DDBJ databases">
        <title>Novel species in genus Aeromicrobium.</title>
        <authorList>
            <person name="Ye L."/>
        </authorList>
    </citation>
    <scope>NUCLEOTIDE SEQUENCE [LARGE SCALE GENOMIC DNA]</scope>
    <source>
        <strain evidence="4">zg-Y50</strain>
    </source>
</reference>
<dbReference type="Proteomes" id="UP001315860">
    <property type="component" value="Chromosome"/>
</dbReference>